<reference evidence="1 2" key="2">
    <citation type="journal article" date="2024" name="Int. J. Syst. Evol. Microbiol.">
        <title>Promethearchaeum syntrophicum gen. nov., sp. nov., an anaerobic, obligately syntrophic archaeon, the first isolate of the lineage 'Asgard' archaea, and proposal of the new archaeal phylum Promethearchaeota phyl. nov. and kingdom Promethearchaeati regn. nov.</title>
        <authorList>
            <person name="Imachi H."/>
            <person name="Nobu M.K."/>
            <person name="Kato S."/>
            <person name="Takaki Y."/>
            <person name="Miyazaki M."/>
            <person name="Miyata M."/>
            <person name="Ogawara M."/>
            <person name="Saito Y."/>
            <person name="Sakai S."/>
            <person name="Tahara Y.O."/>
            <person name="Takano Y."/>
            <person name="Tasumi E."/>
            <person name="Uematsu K."/>
            <person name="Yoshimura T."/>
            <person name="Itoh T."/>
            <person name="Ohkuma M."/>
            <person name="Takai K."/>
        </authorList>
    </citation>
    <scope>NUCLEOTIDE SEQUENCE [LARGE SCALE GENOMIC DNA]</scope>
    <source>
        <strain evidence="1 2">MK-D1</strain>
    </source>
</reference>
<dbReference type="EMBL" id="CP042905">
    <property type="protein sequence ID" value="QEE17029.2"/>
    <property type="molecule type" value="Genomic_DNA"/>
</dbReference>
<evidence type="ECO:0000313" key="1">
    <source>
        <dbReference type="EMBL" id="QEE17029.2"/>
    </source>
</evidence>
<name>A0A5B9DCJ6_9ARCH</name>
<evidence type="ECO:0000313" key="2">
    <source>
        <dbReference type="Proteomes" id="UP000321408"/>
    </source>
</evidence>
<accession>A0A5B9DCJ6</accession>
<dbReference type="KEGG" id="psyt:DSAG12_02861"/>
<organism evidence="1 2">
    <name type="scientific">Promethearchaeum syntrophicum</name>
    <dbReference type="NCBI Taxonomy" id="2594042"/>
    <lineage>
        <taxon>Archaea</taxon>
        <taxon>Promethearchaeati</taxon>
        <taxon>Promethearchaeota</taxon>
        <taxon>Promethearchaeia</taxon>
        <taxon>Promethearchaeales</taxon>
        <taxon>Promethearchaeaceae</taxon>
        <taxon>Promethearchaeum</taxon>
    </lineage>
</organism>
<keyword evidence="2" id="KW-1185">Reference proteome</keyword>
<protein>
    <submittedName>
        <fullName evidence="1">Uncharacterized protein</fullName>
    </submittedName>
</protein>
<reference evidence="1 2" key="1">
    <citation type="journal article" date="2020" name="Nature">
        <title>Isolation of an archaeon at the prokaryote-eukaryote interface.</title>
        <authorList>
            <person name="Imachi H."/>
            <person name="Nobu M.K."/>
            <person name="Nakahara N."/>
            <person name="Morono Y."/>
            <person name="Ogawara M."/>
            <person name="Takaki Y."/>
            <person name="Takano Y."/>
            <person name="Uematsu K."/>
            <person name="Ikuta T."/>
            <person name="Ito M."/>
            <person name="Matsui Y."/>
            <person name="Miyazaki M."/>
            <person name="Murata K."/>
            <person name="Saito Y."/>
            <person name="Sakai S."/>
            <person name="Song C."/>
            <person name="Tasumi E."/>
            <person name="Yamanaka Y."/>
            <person name="Yamaguchi T."/>
            <person name="Kamagata Y."/>
            <person name="Tamaki H."/>
            <person name="Takai K."/>
        </authorList>
    </citation>
    <scope>NUCLEOTIDE SEQUENCE [LARGE SCALE GENOMIC DNA]</scope>
    <source>
        <strain evidence="1 2">MK-D1</strain>
    </source>
</reference>
<proteinExistence type="predicted"/>
<sequence>MKNITDKFIKGRKKRKAELNKNRKKDIQELADIKVESRSNKHDTAPNRYKKYLENKKKMKRARELEKKQKPYIWNKKKMMKRSLAEAEK</sequence>
<dbReference type="AlphaFoldDB" id="A0A5B9DCJ6"/>
<gene>
    <name evidence="1" type="ORF">DSAG12_02861</name>
</gene>
<dbReference type="Proteomes" id="UP000321408">
    <property type="component" value="Chromosome"/>
</dbReference>